<dbReference type="PROSITE" id="PS51257">
    <property type="entry name" value="PROKAR_LIPOPROTEIN"/>
    <property type="match status" value="1"/>
</dbReference>
<dbReference type="EMBL" id="JBHSQN010000001">
    <property type="protein sequence ID" value="MFC6009660.1"/>
    <property type="molecule type" value="Genomic_DNA"/>
</dbReference>
<dbReference type="Proteomes" id="UP001596223">
    <property type="component" value="Unassembled WGS sequence"/>
</dbReference>
<gene>
    <name evidence="4" type="ORF">ACFP3H_01205</name>
</gene>
<dbReference type="InterPro" id="IPR056463">
    <property type="entry name" value="DUF7373_C"/>
</dbReference>
<accession>A0ABW1JKU1</accession>
<sequence>MRLSMRVGAALIAIMTVATGCGDDDRSATPAIDLNQLDTGNYQTTPRDPEISKADDTGQAIEAVRLGATVPLPYDVDRSYGFQRLSTPVARITSQIPGSITAIDDDKFPSVTEGLVVGWDTSGERRIQPFLGRQAWIYVYRFGTEAQATTAAQRIPATQQERRPGSKVEIPGFPDSRSSWAGDTLDSWMSRGTMVFGVRLEDPMTEPADPAAAIDFTRKAYTKIIEMHEDYVPTPVDQIPALPIDIDGMLSRTLPSNKDLWVGKRPVGAVETAQAALAYDDRPGTTKPALIDAGVDLVSSDSSYFRVYRASDPKATQRLQAGLLAPHLDFLKPIDGPRNLPHAACYDRKDDTMRTYGYRPICYVAYDRYLARVTGMNVQDVLQRASAQYKLLAVDR</sequence>
<feature type="region of interest" description="Disordered" evidence="1">
    <location>
        <begin position="157"/>
        <end position="176"/>
    </location>
</feature>
<feature type="domain" description="DUF7373" evidence="3">
    <location>
        <begin position="249"/>
        <end position="393"/>
    </location>
</feature>
<feature type="domain" description="DUF7373" evidence="2">
    <location>
        <begin position="53"/>
        <end position="244"/>
    </location>
</feature>
<proteinExistence type="predicted"/>
<organism evidence="4 5">
    <name type="scientific">Nocardia lasii</name>
    <dbReference type="NCBI Taxonomy" id="1616107"/>
    <lineage>
        <taxon>Bacteria</taxon>
        <taxon>Bacillati</taxon>
        <taxon>Actinomycetota</taxon>
        <taxon>Actinomycetes</taxon>
        <taxon>Mycobacteriales</taxon>
        <taxon>Nocardiaceae</taxon>
        <taxon>Nocardia</taxon>
    </lineage>
</organism>
<evidence type="ECO:0000313" key="4">
    <source>
        <dbReference type="EMBL" id="MFC6009660.1"/>
    </source>
</evidence>
<comment type="caution">
    <text evidence="4">The sequence shown here is derived from an EMBL/GenBank/DDBJ whole genome shotgun (WGS) entry which is preliminary data.</text>
</comment>
<dbReference type="RefSeq" id="WP_378598255.1">
    <property type="nucleotide sequence ID" value="NZ_JBHSQN010000001.1"/>
</dbReference>
<dbReference type="Pfam" id="PF24088">
    <property type="entry name" value="DUF7373"/>
    <property type="match status" value="1"/>
</dbReference>
<keyword evidence="5" id="KW-1185">Reference proteome</keyword>
<dbReference type="InterPro" id="IPR055797">
    <property type="entry name" value="DUF7373"/>
</dbReference>
<evidence type="ECO:0000259" key="3">
    <source>
        <dbReference type="Pfam" id="PF24092"/>
    </source>
</evidence>
<name>A0ABW1JKU1_9NOCA</name>
<reference evidence="5" key="1">
    <citation type="journal article" date="2019" name="Int. J. Syst. Evol. Microbiol.">
        <title>The Global Catalogue of Microorganisms (GCM) 10K type strain sequencing project: providing services to taxonomists for standard genome sequencing and annotation.</title>
        <authorList>
            <consortium name="The Broad Institute Genomics Platform"/>
            <consortium name="The Broad Institute Genome Sequencing Center for Infectious Disease"/>
            <person name="Wu L."/>
            <person name="Ma J."/>
        </authorList>
    </citation>
    <scope>NUCLEOTIDE SEQUENCE [LARGE SCALE GENOMIC DNA]</scope>
    <source>
        <strain evidence="5">CCUG 36956</strain>
    </source>
</reference>
<dbReference type="Pfam" id="PF24092">
    <property type="entry name" value="DUF7373_C"/>
    <property type="match status" value="1"/>
</dbReference>
<evidence type="ECO:0000256" key="1">
    <source>
        <dbReference type="SAM" id="MobiDB-lite"/>
    </source>
</evidence>
<protein>
    <submittedName>
        <fullName evidence="4">Uncharacterized protein</fullName>
    </submittedName>
</protein>
<evidence type="ECO:0000259" key="2">
    <source>
        <dbReference type="Pfam" id="PF24088"/>
    </source>
</evidence>
<evidence type="ECO:0000313" key="5">
    <source>
        <dbReference type="Proteomes" id="UP001596223"/>
    </source>
</evidence>